<organism evidence="1 2">
    <name type="scientific">Lichtheimia corymbifera JMRC:FSU:9682</name>
    <dbReference type="NCBI Taxonomy" id="1263082"/>
    <lineage>
        <taxon>Eukaryota</taxon>
        <taxon>Fungi</taxon>
        <taxon>Fungi incertae sedis</taxon>
        <taxon>Mucoromycota</taxon>
        <taxon>Mucoromycotina</taxon>
        <taxon>Mucoromycetes</taxon>
        <taxon>Mucorales</taxon>
        <taxon>Lichtheimiaceae</taxon>
        <taxon>Lichtheimia</taxon>
    </lineage>
</organism>
<accession>A0A068SE81</accession>
<dbReference type="AlphaFoldDB" id="A0A068SE81"/>
<dbReference type="Proteomes" id="UP000027586">
    <property type="component" value="Unassembled WGS sequence"/>
</dbReference>
<gene>
    <name evidence="1" type="ORF">LCOR_10358.1</name>
</gene>
<dbReference type="EMBL" id="CBTN010000072">
    <property type="protein sequence ID" value="CDH59546.1"/>
    <property type="molecule type" value="Genomic_DNA"/>
</dbReference>
<reference evidence="1" key="1">
    <citation type="submission" date="2013-08" db="EMBL/GenBank/DDBJ databases">
        <title>Gene expansion shapes genome architecture in the human pathogen Lichtheimia corymbifera: an evolutionary genomics analysis in the ancient terrestrial Mucorales (Mucoromycotina).</title>
        <authorList>
            <person name="Schwartze V.U."/>
            <person name="Winter S."/>
            <person name="Shelest E."/>
            <person name="Marcet-Houben M."/>
            <person name="Horn F."/>
            <person name="Wehner S."/>
            <person name="Hoffmann K."/>
            <person name="Riege K."/>
            <person name="Sammeth M."/>
            <person name="Nowrousian M."/>
            <person name="Valiante V."/>
            <person name="Linde J."/>
            <person name="Jacobsen I.D."/>
            <person name="Marz M."/>
            <person name="Brakhage A.A."/>
            <person name="Gabaldon T."/>
            <person name="Bocker S."/>
            <person name="Voigt K."/>
        </authorList>
    </citation>
    <scope>NUCLEOTIDE SEQUENCE [LARGE SCALE GENOMIC DNA]</scope>
    <source>
        <strain evidence="1">FSU 9682</strain>
    </source>
</reference>
<protein>
    <submittedName>
        <fullName evidence="1">Uncharacterized protein</fullName>
    </submittedName>
</protein>
<comment type="caution">
    <text evidence="1">The sequence shown here is derived from an EMBL/GenBank/DDBJ whole genome shotgun (WGS) entry which is preliminary data.</text>
</comment>
<evidence type="ECO:0000313" key="1">
    <source>
        <dbReference type="EMBL" id="CDH59546.1"/>
    </source>
</evidence>
<dbReference type="VEuPathDB" id="FungiDB:LCOR_10358.1"/>
<evidence type="ECO:0000313" key="2">
    <source>
        <dbReference type="Proteomes" id="UP000027586"/>
    </source>
</evidence>
<keyword evidence="2" id="KW-1185">Reference proteome</keyword>
<name>A0A068SE81_9FUNG</name>
<sequence length="86" mass="10281">MSPIPTKGNEHRKSWMHHKNANWTFADGWRKAFGDDMDWNKLYEVDKDIGLFQSYNSKSQTNYLQTYLILYTPCLYINIFCNTINH</sequence>
<proteinExistence type="predicted"/>